<feature type="signal peptide" evidence="1">
    <location>
        <begin position="1"/>
        <end position="35"/>
    </location>
</feature>
<dbReference type="RefSeq" id="WP_251933474.1">
    <property type="nucleotide sequence ID" value="NZ_CP098747.1"/>
</dbReference>
<protein>
    <submittedName>
        <fullName evidence="2">DUF481 domain-containing protein</fullName>
    </submittedName>
</protein>
<dbReference type="InterPro" id="IPR007433">
    <property type="entry name" value="DUF481"/>
</dbReference>
<accession>A0ABY4W3A0</accession>
<sequence length="350" mass="38915">MNNTGTGGWFGISQVAARTVILGAALLAVSAAAQADEVFLKNGDRLTGTVVSKAEDKLVFETKYAGKVEINWADISRLTTDQAVRIQLDDDKMLEGPLTAPADNKLEVVDTAAGAKEVDLSQVAAINPPDLSGLRYSGFFNIGLKKEEGNTDAETYHIDGEGTFRWPDDRVIVALNADYENTDGVNTKQTFNLFNTYDYFIDEQWFWNNGLSFEHDKYADLRLRTTATTGLGYQIYDTNRTSLSVQAGPGYVVEDFYAGSNSDYAAAIWALRFRHVLLEDWKLEAFHNHRLTQGLENMDDYVFLSQTGVRVPIFDNFQTTLQVNFDRDNAPGAGAKKNDTTYLLTVGYAW</sequence>
<reference evidence="2" key="1">
    <citation type="submission" date="2022-06" db="EMBL/GenBank/DDBJ databases">
        <title>Sneathiella actinostolidae sp. nov., isolated from a sea anemonein the Western Pacific Ocean.</title>
        <authorList>
            <person name="Wei M.J."/>
        </authorList>
    </citation>
    <scope>NUCLEOTIDE SEQUENCE</scope>
    <source>
        <strain evidence="2">PHK-P5</strain>
    </source>
</reference>
<dbReference type="EMBL" id="CP098747">
    <property type="protein sequence ID" value="USG60593.1"/>
    <property type="molecule type" value="Genomic_DNA"/>
</dbReference>
<evidence type="ECO:0000313" key="3">
    <source>
        <dbReference type="Proteomes" id="UP001056291"/>
    </source>
</evidence>
<keyword evidence="1" id="KW-0732">Signal</keyword>
<evidence type="ECO:0000256" key="1">
    <source>
        <dbReference type="SAM" id="SignalP"/>
    </source>
</evidence>
<proteinExistence type="predicted"/>
<dbReference type="Pfam" id="PF04338">
    <property type="entry name" value="DUF481"/>
    <property type="match status" value="1"/>
</dbReference>
<dbReference type="Proteomes" id="UP001056291">
    <property type="component" value="Chromosome"/>
</dbReference>
<evidence type="ECO:0000313" key="2">
    <source>
        <dbReference type="EMBL" id="USG60593.1"/>
    </source>
</evidence>
<keyword evidence="3" id="KW-1185">Reference proteome</keyword>
<feature type="chain" id="PRO_5045385968" evidence="1">
    <location>
        <begin position="36"/>
        <end position="350"/>
    </location>
</feature>
<organism evidence="2 3">
    <name type="scientific">Sneathiella marina</name>
    <dbReference type="NCBI Taxonomy" id="2950108"/>
    <lineage>
        <taxon>Bacteria</taxon>
        <taxon>Pseudomonadati</taxon>
        <taxon>Pseudomonadota</taxon>
        <taxon>Alphaproteobacteria</taxon>
        <taxon>Sneathiellales</taxon>
        <taxon>Sneathiellaceae</taxon>
        <taxon>Sneathiella</taxon>
    </lineage>
</organism>
<gene>
    <name evidence="2" type="ORF">NBZ79_15610</name>
</gene>
<name>A0ABY4W3A0_9PROT</name>